<dbReference type="KEGG" id="aten:116295857"/>
<dbReference type="AlphaFoldDB" id="A0A6P8HWC2"/>
<feature type="chain" id="PRO_5027893492" evidence="1">
    <location>
        <begin position="21"/>
        <end position="188"/>
    </location>
</feature>
<dbReference type="Proteomes" id="UP000515163">
    <property type="component" value="Unplaced"/>
</dbReference>
<accession>A0A6P8HWC2</accession>
<evidence type="ECO:0000313" key="3">
    <source>
        <dbReference type="RefSeq" id="XP_031559673.1"/>
    </source>
</evidence>
<keyword evidence="1" id="KW-0732">Signal</keyword>
<name>A0A6P8HWC2_ACTTE</name>
<dbReference type="InParanoid" id="A0A6P8HWC2"/>
<sequence>MNLEKAFLLLLCLFVIEISSVPRHEDDVLDDILPKSPSLETKKTEALIDSLWNSRHARRGLDKTRFTLRDVLLKNRMSPRVPEVRQIEEKPHARAYFKDLLTAGNFVDKELKPMNLTKKQYSDPGNPCVDKRFALWLTANYVIPVVSCHYHITNGCAESIPKYSTRLCEPVVHTMMGRVFATDCKCKV</sequence>
<evidence type="ECO:0000313" key="2">
    <source>
        <dbReference type="Proteomes" id="UP000515163"/>
    </source>
</evidence>
<protein>
    <submittedName>
        <fullName evidence="3">Uncharacterized protein LOC116295857</fullName>
    </submittedName>
</protein>
<reference evidence="3" key="1">
    <citation type="submission" date="2025-08" db="UniProtKB">
        <authorList>
            <consortium name="RefSeq"/>
        </authorList>
    </citation>
    <scope>IDENTIFICATION</scope>
    <source>
        <tissue evidence="3">Tentacle</tissue>
    </source>
</reference>
<dbReference type="GeneID" id="116295857"/>
<gene>
    <name evidence="3" type="primary">LOC116295857</name>
</gene>
<feature type="signal peptide" evidence="1">
    <location>
        <begin position="1"/>
        <end position="20"/>
    </location>
</feature>
<organism evidence="2 3">
    <name type="scientific">Actinia tenebrosa</name>
    <name type="common">Australian red waratah sea anemone</name>
    <dbReference type="NCBI Taxonomy" id="6105"/>
    <lineage>
        <taxon>Eukaryota</taxon>
        <taxon>Metazoa</taxon>
        <taxon>Cnidaria</taxon>
        <taxon>Anthozoa</taxon>
        <taxon>Hexacorallia</taxon>
        <taxon>Actiniaria</taxon>
        <taxon>Actiniidae</taxon>
        <taxon>Actinia</taxon>
    </lineage>
</organism>
<evidence type="ECO:0000256" key="1">
    <source>
        <dbReference type="SAM" id="SignalP"/>
    </source>
</evidence>
<proteinExistence type="predicted"/>
<keyword evidence="2" id="KW-1185">Reference proteome</keyword>
<dbReference type="OrthoDB" id="10653670at2759"/>
<dbReference type="RefSeq" id="XP_031559673.1">
    <property type="nucleotide sequence ID" value="XM_031703813.1"/>
</dbReference>